<accession>A0A1R3INF8</accession>
<organism evidence="3 4">
    <name type="scientific">Corchorus capsularis</name>
    <name type="common">Jute</name>
    <dbReference type="NCBI Taxonomy" id="210143"/>
    <lineage>
        <taxon>Eukaryota</taxon>
        <taxon>Viridiplantae</taxon>
        <taxon>Streptophyta</taxon>
        <taxon>Embryophyta</taxon>
        <taxon>Tracheophyta</taxon>
        <taxon>Spermatophyta</taxon>
        <taxon>Magnoliopsida</taxon>
        <taxon>eudicotyledons</taxon>
        <taxon>Gunneridae</taxon>
        <taxon>Pentapetalae</taxon>
        <taxon>rosids</taxon>
        <taxon>malvids</taxon>
        <taxon>Malvales</taxon>
        <taxon>Malvaceae</taxon>
        <taxon>Grewioideae</taxon>
        <taxon>Apeibeae</taxon>
        <taxon>Corchorus</taxon>
    </lineage>
</organism>
<feature type="compositionally biased region" description="Low complexity" evidence="1">
    <location>
        <begin position="46"/>
        <end position="63"/>
    </location>
</feature>
<dbReference type="OrthoDB" id="66964at2759"/>
<dbReference type="PANTHER" id="PTHR45089">
    <property type="entry name" value="DNAJ HEAT SHOCK AMINO-TERMINAL DOMAIN PROTEIN-RELATED"/>
    <property type="match status" value="1"/>
</dbReference>
<dbReference type="AlphaFoldDB" id="A0A1R3INF8"/>
<reference evidence="3 4" key="1">
    <citation type="submission" date="2013-09" db="EMBL/GenBank/DDBJ databases">
        <title>Corchorus capsularis genome sequencing.</title>
        <authorList>
            <person name="Alam M."/>
            <person name="Haque M.S."/>
            <person name="Islam M.S."/>
            <person name="Emdad E.M."/>
            <person name="Islam M.M."/>
            <person name="Ahmed B."/>
            <person name="Halim A."/>
            <person name="Hossen Q.M.M."/>
            <person name="Hossain M.Z."/>
            <person name="Ahmed R."/>
            <person name="Khan M.M."/>
            <person name="Islam R."/>
            <person name="Rashid M.M."/>
            <person name="Khan S.A."/>
            <person name="Rahman M.S."/>
            <person name="Alam M."/>
        </authorList>
    </citation>
    <scope>NUCLEOTIDE SEQUENCE [LARGE SCALE GENOMIC DNA]</scope>
    <source>
        <strain evidence="4">cv. CVL-1</strain>
        <tissue evidence="3">Whole seedling</tissue>
    </source>
</reference>
<evidence type="ECO:0000256" key="1">
    <source>
        <dbReference type="SAM" id="MobiDB-lite"/>
    </source>
</evidence>
<dbReference type="STRING" id="210143.A0A1R3INF8"/>
<dbReference type="Proteomes" id="UP000188268">
    <property type="component" value="Unassembled WGS sequence"/>
</dbReference>
<gene>
    <name evidence="3" type="ORF">CCACVL1_10990</name>
</gene>
<feature type="domain" description="DUF3444" evidence="2">
    <location>
        <begin position="124"/>
        <end position="244"/>
    </location>
</feature>
<evidence type="ECO:0000313" key="4">
    <source>
        <dbReference type="Proteomes" id="UP000188268"/>
    </source>
</evidence>
<feature type="region of interest" description="Disordered" evidence="1">
    <location>
        <begin position="21"/>
        <end position="80"/>
    </location>
</feature>
<evidence type="ECO:0000259" key="2">
    <source>
        <dbReference type="Pfam" id="PF11926"/>
    </source>
</evidence>
<comment type="caution">
    <text evidence="3">The sequence shown here is derived from an EMBL/GenBank/DDBJ whole genome shotgun (WGS) entry which is preliminary data.</text>
</comment>
<dbReference type="Gramene" id="OMO84124">
    <property type="protein sequence ID" value="OMO84124"/>
    <property type="gene ID" value="CCACVL1_10990"/>
</dbReference>
<proteinExistence type="predicted"/>
<dbReference type="InterPro" id="IPR024593">
    <property type="entry name" value="DUF3444"/>
</dbReference>
<protein>
    <recommendedName>
        <fullName evidence="2">DUF3444 domain-containing protein</fullName>
    </recommendedName>
</protein>
<dbReference type="Pfam" id="PF11926">
    <property type="entry name" value="DUF3444"/>
    <property type="match status" value="1"/>
</dbReference>
<dbReference type="EMBL" id="AWWV01009769">
    <property type="protein sequence ID" value="OMO84124.1"/>
    <property type="molecule type" value="Genomic_DNA"/>
</dbReference>
<evidence type="ECO:0000313" key="3">
    <source>
        <dbReference type="EMBL" id="OMO84124.1"/>
    </source>
</evidence>
<keyword evidence="4" id="KW-1185">Reference proteome</keyword>
<sequence>MAPVASLTAQAAGLTHLARQTLQKESQAGSMREESISMKFHPSQKTYAGLSTGTSSSASTFPTKMHRPKKKRSRDEREMGNHMAMGNEGVYHSSFDKSDCETGGTNIAGISRTNGIKEPPQLGGKYEAYRTLNSFSHKVKWSKGRKGAIQIYPRMGDVWALYKNWSSDWNAHTPDEVIHKYVMVEVLEDFNEQRGVAVAPLVKVPGFKTVFQKHSEACKPWIIPREELFRFSHQVPSYVLTGQEGQNAPQGCMELDPAAAPLELLQVLTEAQIKEMEVIPGRAQEETVLGDMKVSKEKDLLENDQKVKPNVSKGGVAEAVMGEEIKEEKENKKPVKFVYKRCRRRKQEC</sequence>
<name>A0A1R3INF8_COCAP</name>
<dbReference type="PANTHER" id="PTHR45089:SF24">
    <property type="entry name" value="DNAJ HEAT SHOCK N-TERMINAL DOMAIN-CONTAINING PROTEIN"/>
    <property type="match status" value="1"/>
</dbReference>